<dbReference type="InterPro" id="IPR000073">
    <property type="entry name" value="AB_hydrolase_1"/>
</dbReference>
<dbReference type="RefSeq" id="WP_379277489.1">
    <property type="nucleotide sequence ID" value="NZ_JBHUGT010000042.1"/>
</dbReference>
<keyword evidence="1" id="KW-0812">Transmembrane</keyword>
<evidence type="ECO:0000259" key="2">
    <source>
        <dbReference type="Pfam" id="PF00561"/>
    </source>
</evidence>
<gene>
    <name evidence="3" type="ORF">ACFSW5_20995</name>
</gene>
<comment type="caution">
    <text evidence="3">The sequence shown here is derived from an EMBL/GenBank/DDBJ whole genome shotgun (WGS) entry which is preliminary data.</text>
</comment>
<dbReference type="EMBL" id="JBHUMY010000032">
    <property type="protein sequence ID" value="MFD2662740.1"/>
    <property type="molecule type" value="Genomic_DNA"/>
</dbReference>
<dbReference type="PRINTS" id="PR00412">
    <property type="entry name" value="EPOXHYDRLASE"/>
</dbReference>
<feature type="domain" description="AB hydrolase-1" evidence="2">
    <location>
        <begin position="54"/>
        <end position="159"/>
    </location>
</feature>
<sequence>MWTFVIFFLIVLLVGWLWYNRYRVKQAQFKYPPAGQFVSAEGIRLHYISKGTGKPIVFLHGGVLTGRDFERVLELAAEEGYRAIAFDRPGYGYSERPRNEAATPFVQARLLHAALAELGIRKPILVGHSWSGALVLSYALLYPGEMDGIITLGAAMYKEGYPAEHGDPLSKLATSPIVGDLLLHTLLRSPIATFMTDRMLEATFAPEPVPPGYREEAHALWLRPGQFKANREDVLSFVPAVEEMSGRYNEIGVPAVIAVGSEDPFGTLEQAYRLKEQLKHAELIVMPEVAHMIPQNHPERVMEAVNRLAKLRAS</sequence>
<name>A0ABW5R2Z5_9BACL</name>
<keyword evidence="4" id="KW-1185">Reference proteome</keyword>
<protein>
    <submittedName>
        <fullName evidence="3">Alpha/beta fold hydrolase</fullName>
    </submittedName>
</protein>
<evidence type="ECO:0000313" key="3">
    <source>
        <dbReference type="EMBL" id="MFD2662740.1"/>
    </source>
</evidence>
<dbReference type="GO" id="GO:0016787">
    <property type="term" value="F:hydrolase activity"/>
    <property type="evidence" value="ECO:0007669"/>
    <property type="project" value="UniProtKB-KW"/>
</dbReference>
<evidence type="ECO:0000256" key="1">
    <source>
        <dbReference type="SAM" id="Phobius"/>
    </source>
</evidence>
<dbReference type="PRINTS" id="PR00111">
    <property type="entry name" value="ABHYDROLASE"/>
</dbReference>
<dbReference type="SUPFAM" id="SSF53474">
    <property type="entry name" value="alpha/beta-Hydrolases"/>
    <property type="match status" value="1"/>
</dbReference>
<keyword evidence="3" id="KW-0378">Hydrolase</keyword>
<organism evidence="3 4">
    <name type="scientific">Paenibacillus thailandensis</name>
    <dbReference type="NCBI Taxonomy" id="393250"/>
    <lineage>
        <taxon>Bacteria</taxon>
        <taxon>Bacillati</taxon>
        <taxon>Bacillota</taxon>
        <taxon>Bacilli</taxon>
        <taxon>Bacillales</taxon>
        <taxon>Paenibacillaceae</taxon>
        <taxon>Paenibacillus</taxon>
    </lineage>
</organism>
<dbReference type="Gene3D" id="3.40.50.1820">
    <property type="entry name" value="alpha/beta hydrolase"/>
    <property type="match status" value="1"/>
</dbReference>
<feature type="transmembrane region" description="Helical" evidence="1">
    <location>
        <begin position="6"/>
        <end position="22"/>
    </location>
</feature>
<reference evidence="4" key="1">
    <citation type="journal article" date="2019" name="Int. J. Syst. Evol. Microbiol.">
        <title>The Global Catalogue of Microorganisms (GCM) 10K type strain sequencing project: providing services to taxonomists for standard genome sequencing and annotation.</title>
        <authorList>
            <consortium name="The Broad Institute Genomics Platform"/>
            <consortium name="The Broad Institute Genome Sequencing Center for Infectious Disease"/>
            <person name="Wu L."/>
            <person name="Ma J."/>
        </authorList>
    </citation>
    <scope>NUCLEOTIDE SEQUENCE [LARGE SCALE GENOMIC DNA]</scope>
    <source>
        <strain evidence="4">TISTR 1827</strain>
    </source>
</reference>
<keyword evidence="1" id="KW-0472">Membrane</keyword>
<dbReference type="Proteomes" id="UP001597493">
    <property type="component" value="Unassembled WGS sequence"/>
</dbReference>
<dbReference type="PANTHER" id="PTHR43798">
    <property type="entry name" value="MONOACYLGLYCEROL LIPASE"/>
    <property type="match status" value="1"/>
</dbReference>
<accession>A0ABW5R2Z5</accession>
<proteinExistence type="predicted"/>
<evidence type="ECO:0000313" key="4">
    <source>
        <dbReference type="Proteomes" id="UP001597493"/>
    </source>
</evidence>
<keyword evidence="1" id="KW-1133">Transmembrane helix</keyword>
<dbReference type="InterPro" id="IPR000639">
    <property type="entry name" value="Epox_hydrolase-like"/>
</dbReference>
<dbReference type="InterPro" id="IPR050266">
    <property type="entry name" value="AB_hydrolase_sf"/>
</dbReference>
<dbReference type="Pfam" id="PF00561">
    <property type="entry name" value="Abhydrolase_1"/>
    <property type="match status" value="1"/>
</dbReference>
<dbReference type="InterPro" id="IPR029058">
    <property type="entry name" value="AB_hydrolase_fold"/>
</dbReference>